<dbReference type="AlphaFoldDB" id="A0A9P9F5A4"/>
<reference evidence="1" key="1">
    <citation type="journal article" date="2021" name="Nat. Commun.">
        <title>Genetic determinants of endophytism in the Arabidopsis root mycobiome.</title>
        <authorList>
            <person name="Mesny F."/>
            <person name="Miyauchi S."/>
            <person name="Thiergart T."/>
            <person name="Pickel B."/>
            <person name="Atanasova L."/>
            <person name="Karlsson M."/>
            <person name="Huettel B."/>
            <person name="Barry K.W."/>
            <person name="Haridas S."/>
            <person name="Chen C."/>
            <person name="Bauer D."/>
            <person name="Andreopoulos W."/>
            <person name="Pangilinan J."/>
            <person name="LaButti K."/>
            <person name="Riley R."/>
            <person name="Lipzen A."/>
            <person name="Clum A."/>
            <person name="Drula E."/>
            <person name="Henrissat B."/>
            <person name="Kohler A."/>
            <person name="Grigoriev I.V."/>
            <person name="Martin F.M."/>
            <person name="Hacquard S."/>
        </authorList>
    </citation>
    <scope>NUCLEOTIDE SEQUENCE</scope>
    <source>
        <strain evidence="1">MPI-CAGE-AT-0147</strain>
    </source>
</reference>
<protein>
    <submittedName>
        <fullName evidence="1">Uncharacterized protein</fullName>
    </submittedName>
</protein>
<evidence type="ECO:0000313" key="1">
    <source>
        <dbReference type="EMBL" id="KAH7152927.1"/>
    </source>
</evidence>
<keyword evidence="2" id="KW-1185">Reference proteome</keyword>
<sequence length="199" mass="22187">MYRNGCHPRRFQWSQYELVGGKTFWKHYHASRRCQEPTMTGYVVPIRCPEHAWRPACLGVAMILSFAAFSLAISQPFSANNRVSHVSLPRSITWSGLPNACLTLPCYSGPLIRRTETEPVRQSSSTTCTSIPDIAAITESDLLLTLALSVPLTKTTGKFSIAKVYRPRPRNQTSPFLVLSAKALSSIRLRKSKPGHVMP</sequence>
<name>A0A9P9F5A4_9HYPO</name>
<comment type="caution">
    <text evidence="1">The sequence shown here is derived from an EMBL/GenBank/DDBJ whole genome shotgun (WGS) entry which is preliminary data.</text>
</comment>
<dbReference type="Proteomes" id="UP000738349">
    <property type="component" value="Unassembled WGS sequence"/>
</dbReference>
<dbReference type="EMBL" id="JAGMUV010000006">
    <property type="protein sequence ID" value="KAH7152927.1"/>
    <property type="molecule type" value="Genomic_DNA"/>
</dbReference>
<proteinExistence type="predicted"/>
<organism evidence="1 2">
    <name type="scientific">Dactylonectria macrodidyma</name>
    <dbReference type="NCBI Taxonomy" id="307937"/>
    <lineage>
        <taxon>Eukaryota</taxon>
        <taxon>Fungi</taxon>
        <taxon>Dikarya</taxon>
        <taxon>Ascomycota</taxon>
        <taxon>Pezizomycotina</taxon>
        <taxon>Sordariomycetes</taxon>
        <taxon>Hypocreomycetidae</taxon>
        <taxon>Hypocreales</taxon>
        <taxon>Nectriaceae</taxon>
        <taxon>Dactylonectria</taxon>
    </lineage>
</organism>
<accession>A0A9P9F5A4</accession>
<evidence type="ECO:0000313" key="2">
    <source>
        <dbReference type="Proteomes" id="UP000738349"/>
    </source>
</evidence>
<gene>
    <name evidence="1" type="ORF">EDB81DRAFT_790038</name>
</gene>